<dbReference type="Proteomes" id="UP000789595">
    <property type="component" value="Unassembled WGS sequence"/>
</dbReference>
<proteinExistence type="predicted"/>
<feature type="non-terminal residue" evidence="2">
    <location>
        <position position="1"/>
    </location>
</feature>
<organism evidence="2 3">
    <name type="scientific">Pelagomonas calceolata</name>
    <dbReference type="NCBI Taxonomy" id="35677"/>
    <lineage>
        <taxon>Eukaryota</taxon>
        <taxon>Sar</taxon>
        <taxon>Stramenopiles</taxon>
        <taxon>Ochrophyta</taxon>
        <taxon>Pelagophyceae</taxon>
        <taxon>Pelagomonadales</taxon>
        <taxon>Pelagomonadaceae</taxon>
        <taxon>Pelagomonas</taxon>
    </lineage>
</organism>
<comment type="caution">
    <text evidence="2">The sequence shown here is derived from an EMBL/GenBank/DDBJ whole genome shotgun (WGS) entry which is preliminary data.</text>
</comment>
<sequence>ASGCIDGPTGACNMIRSISRITTAMRPASRSFRAPVTTAHQSTSQLYAKRAWSRPLSTSDGDDANARATDDYAPADAAANVVDEDAPAPLLTPKQRGISKKAPPLSEKQKKKLAALTQLSRRRRSVQAQWADYVEYMDHQRTQGWKT</sequence>
<dbReference type="AlphaFoldDB" id="A0A8J2WR71"/>
<gene>
    <name evidence="2" type="ORF">PECAL_5P19630</name>
</gene>
<accession>A0A8J2WR71</accession>
<evidence type="ECO:0000313" key="3">
    <source>
        <dbReference type="Proteomes" id="UP000789595"/>
    </source>
</evidence>
<evidence type="ECO:0000313" key="2">
    <source>
        <dbReference type="EMBL" id="CAH0377412.1"/>
    </source>
</evidence>
<keyword evidence="3" id="KW-1185">Reference proteome</keyword>
<feature type="region of interest" description="Disordered" evidence="1">
    <location>
        <begin position="32"/>
        <end position="125"/>
    </location>
</feature>
<dbReference type="EMBL" id="CAKKNE010000005">
    <property type="protein sequence ID" value="CAH0377412.1"/>
    <property type="molecule type" value="Genomic_DNA"/>
</dbReference>
<reference evidence="2" key="1">
    <citation type="submission" date="2021-11" db="EMBL/GenBank/DDBJ databases">
        <authorList>
            <consortium name="Genoscope - CEA"/>
            <person name="William W."/>
        </authorList>
    </citation>
    <scope>NUCLEOTIDE SEQUENCE</scope>
</reference>
<feature type="compositionally biased region" description="Low complexity" evidence="1">
    <location>
        <begin position="71"/>
        <end position="81"/>
    </location>
</feature>
<name>A0A8J2WR71_9STRA</name>
<protein>
    <submittedName>
        <fullName evidence="2">Uncharacterized protein</fullName>
    </submittedName>
</protein>
<evidence type="ECO:0000256" key="1">
    <source>
        <dbReference type="SAM" id="MobiDB-lite"/>
    </source>
</evidence>